<feature type="domain" description="Methylamine utilisation protein MauE" evidence="6">
    <location>
        <begin position="21"/>
        <end position="152"/>
    </location>
</feature>
<keyword evidence="3 5" id="KW-1133">Transmembrane helix</keyword>
<dbReference type="Proteomes" id="UP000662074">
    <property type="component" value="Unassembled WGS sequence"/>
</dbReference>
<keyword evidence="4 5" id="KW-0472">Membrane</keyword>
<keyword evidence="2 5" id="KW-0812">Transmembrane</keyword>
<evidence type="ECO:0000256" key="2">
    <source>
        <dbReference type="ARBA" id="ARBA00022692"/>
    </source>
</evidence>
<dbReference type="NCBIfam" id="NF045576">
    <property type="entry name" value="BT_3928_fam"/>
    <property type="match status" value="1"/>
</dbReference>
<gene>
    <name evidence="7" type="ORF">GCM10011425_11840</name>
</gene>
<evidence type="ECO:0000256" key="3">
    <source>
        <dbReference type="ARBA" id="ARBA00022989"/>
    </source>
</evidence>
<accession>A0A917N2E1</accession>
<evidence type="ECO:0000313" key="7">
    <source>
        <dbReference type="EMBL" id="GGI49972.1"/>
    </source>
</evidence>
<sequence length="400" mass="44982">MDIKIQHKNSSASPLGGEALALIWFCRIAVALLFIFSGLIKANDPLGFSYKLEEYFEVFHVTFLNDLALSLSIILCALEMILGFALLIGIRINAITWGLLLLIIFFGFLTFYSAFFKVVQTCGCFGDAIPLTPWESFGKDMVLLALVLVLFFNRKQIRPLVSPTAEIRWLVAAVVISLGVGLYTYNFLPVLDFLPYKVGNNIPKEMSTPPGAVPDEYELTYQLKNKATGATKSMSDKEYLKTGIWKDTNWEIKGDPERRLIKKGFEPKIRDLGINDSQGNDYTKELLANPFYSIWVVAYDLNKTNEAALGRLNALAINLTQNYNIRTVMITSASPTDAAAFSKQHHLAFEIFHADGVPLKTMVRANPGVMLLKNGTVINKWHYHNMPDYDALVKQYLQKQ</sequence>
<comment type="subcellular location">
    <subcellularLocation>
        <location evidence="1">Membrane</location>
        <topology evidence="1">Multi-pass membrane protein</topology>
    </subcellularLocation>
</comment>
<feature type="transmembrane region" description="Helical" evidence="5">
    <location>
        <begin position="97"/>
        <end position="116"/>
    </location>
</feature>
<dbReference type="Pfam" id="PF07291">
    <property type="entry name" value="MauE"/>
    <property type="match status" value="1"/>
</dbReference>
<evidence type="ECO:0000256" key="1">
    <source>
        <dbReference type="ARBA" id="ARBA00004141"/>
    </source>
</evidence>
<feature type="transmembrane region" description="Helical" evidence="5">
    <location>
        <begin position="21"/>
        <end position="40"/>
    </location>
</feature>
<dbReference type="RefSeq" id="WP_308472319.1">
    <property type="nucleotide sequence ID" value="NZ_BMDO01000002.1"/>
</dbReference>
<reference evidence="7" key="1">
    <citation type="journal article" date="2014" name="Int. J. Syst. Evol. Microbiol.">
        <title>Complete genome sequence of Corynebacterium casei LMG S-19264T (=DSM 44701T), isolated from a smear-ripened cheese.</title>
        <authorList>
            <consortium name="US DOE Joint Genome Institute (JGI-PGF)"/>
            <person name="Walter F."/>
            <person name="Albersmeier A."/>
            <person name="Kalinowski J."/>
            <person name="Ruckert C."/>
        </authorList>
    </citation>
    <scope>NUCLEOTIDE SEQUENCE</scope>
    <source>
        <strain evidence="7">CCM 8711</strain>
    </source>
</reference>
<evidence type="ECO:0000259" key="6">
    <source>
        <dbReference type="Pfam" id="PF07291"/>
    </source>
</evidence>
<feature type="transmembrane region" description="Helical" evidence="5">
    <location>
        <begin position="165"/>
        <end position="185"/>
    </location>
</feature>
<keyword evidence="8" id="KW-1185">Reference proteome</keyword>
<dbReference type="AlphaFoldDB" id="A0A917N2E1"/>
<reference evidence="7" key="2">
    <citation type="submission" date="2020-09" db="EMBL/GenBank/DDBJ databases">
        <authorList>
            <person name="Sun Q."/>
            <person name="Sedlacek I."/>
        </authorList>
    </citation>
    <scope>NUCLEOTIDE SEQUENCE</scope>
    <source>
        <strain evidence="7">CCM 8711</strain>
    </source>
</reference>
<evidence type="ECO:0000256" key="5">
    <source>
        <dbReference type="SAM" id="Phobius"/>
    </source>
</evidence>
<feature type="transmembrane region" description="Helical" evidence="5">
    <location>
        <begin position="67"/>
        <end position="90"/>
    </location>
</feature>
<feature type="transmembrane region" description="Helical" evidence="5">
    <location>
        <begin position="136"/>
        <end position="153"/>
    </location>
</feature>
<evidence type="ECO:0000313" key="8">
    <source>
        <dbReference type="Proteomes" id="UP000662074"/>
    </source>
</evidence>
<proteinExistence type="predicted"/>
<dbReference type="InterPro" id="IPR009908">
    <property type="entry name" value="Methylamine_util_MauE"/>
</dbReference>
<dbReference type="GO" id="GO:0016020">
    <property type="term" value="C:membrane"/>
    <property type="evidence" value="ECO:0007669"/>
    <property type="project" value="UniProtKB-SubCell"/>
</dbReference>
<protein>
    <recommendedName>
        <fullName evidence="6">Methylamine utilisation protein MauE domain-containing protein</fullName>
    </recommendedName>
</protein>
<dbReference type="GO" id="GO:0030416">
    <property type="term" value="P:methylamine metabolic process"/>
    <property type="evidence" value="ECO:0007669"/>
    <property type="project" value="InterPro"/>
</dbReference>
<name>A0A917N2E1_9SPHI</name>
<organism evidence="7 8">
    <name type="scientific">Mucilaginibacter galii</name>
    <dbReference type="NCBI Taxonomy" id="2005073"/>
    <lineage>
        <taxon>Bacteria</taxon>
        <taxon>Pseudomonadati</taxon>
        <taxon>Bacteroidota</taxon>
        <taxon>Sphingobacteriia</taxon>
        <taxon>Sphingobacteriales</taxon>
        <taxon>Sphingobacteriaceae</taxon>
        <taxon>Mucilaginibacter</taxon>
    </lineage>
</organism>
<comment type="caution">
    <text evidence="7">The sequence shown here is derived from an EMBL/GenBank/DDBJ whole genome shotgun (WGS) entry which is preliminary data.</text>
</comment>
<dbReference type="EMBL" id="BMDO01000002">
    <property type="protein sequence ID" value="GGI49972.1"/>
    <property type="molecule type" value="Genomic_DNA"/>
</dbReference>
<evidence type="ECO:0000256" key="4">
    <source>
        <dbReference type="ARBA" id="ARBA00023136"/>
    </source>
</evidence>